<dbReference type="GO" id="GO:0006607">
    <property type="term" value="P:NLS-bearing protein import into nucleus"/>
    <property type="evidence" value="ECO:0007669"/>
    <property type="project" value="TreeGrafter"/>
</dbReference>
<dbReference type="InterPro" id="IPR012677">
    <property type="entry name" value="Nucleotide-bd_a/b_plait_sf"/>
</dbReference>
<evidence type="ECO:0000256" key="10">
    <source>
        <dbReference type="ARBA" id="ARBA00029997"/>
    </source>
</evidence>
<dbReference type="InterPro" id="IPR007846">
    <property type="entry name" value="RRM_NUP35_dom"/>
</dbReference>
<evidence type="ECO:0000256" key="9">
    <source>
        <dbReference type="ARBA" id="ARBA00023242"/>
    </source>
</evidence>
<evidence type="ECO:0000259" key="14">
    <source>
        <dbReference type="PROSITE" id="PS51472"/>
    </source>
</evidence>
<dbReference type="SUPFAM" id="SSF54928">
    <property type="entry name" value="RNA-binding domain, RBD"/>
    <property type="match status" value="1"/>
</dbReference>
<evidence type="ECO:0000256" key="7">
    <source>
        <dbReference type="ARBA" id="ARBA00023010"/>
    </source>
</evidence>
<dbReference type="OMA" id="PTGNWMH"/>
<dbReference type="OrthoDB" id="3365060at2759"/>
<dbReference type="GO" id="GO:0044615">
    <property type="term" value="C:nuclear pore nuclear basket"/>
    <property type="evidence" value="ECO:0007669"/>
    <property type="project" value="TreeGrafter"/>
</dbReference>
<evidence type="ECO:0000313" key="16">
    <source>
        <dbReference type="Proteomes" id="UP000288216"/>
    </source>
</evidence>
<comment type="caution">
    <text evidence="15">The sequence shown here is derived from an EMBL/GenBank/DDBJ whole genome shotgun (WGS) entry which is preliminary data.</text>
</comment>
<comment type="subcellular location">
    <subcellularLocation>
        <location evidence="1">Nucleus</location>
        <location evidence="1">Nuclear pore complex</location>
    </subcellularLocation>
</comment>
<dbReference type="PANTHER" id="PTHR21527:SF6">
    <property type="entry name" value="NUCLEOPORIN NUP35"/>
    <property type="match status" value="1"/>
</dbReference>
<dbReference type="Gene3D" id="3.30.70.330">
    <property type="match status" value="1"/>
</dbReference>
<dbReference type="InterPro" id="IPR017389">
    <property type="entry name" value="Nucleoporin_NUP53"/>
</dbReference>
<dbReference type="PIRSF" id="PIRSF038119">
    <property type="entry name" value="Nucleoporin_NUP53"/>
    <property type="match status" value="1"/>
</dbReference>
<name>A0A401P8Y8_SCYTO</name>
<dbReference type="PROSITE" id="PS51472">
    <property type="entry name" value="RRM_NUP35"/>
    <property type="match status" value="1"/>
</dbReference>
<comment type="similarity">
    <text evidence="2">Belongs to the Nup35 family.</text>
</comment>
<protein>
    <recommendedName>
        <fullName evidence="3">Nucleoporin NUP35</fullName>
    </recommendedName>
    <alternativeName>
        <fullName evidence="12">35 kDa nucleoporin</fullName>
    </alternativeName>
    <alternativeName>
        <fullName evidence="11">Nuclear pore complex protein Nup53</fullName>
    </alternativeName>
    <alternativeName>
        <fullName evidence="10">Nucleoporin NUP53</fullName>
    </alternativeName>
</protein>
<sequence>AGGGSGRSCCPSRGQVGAAPGPCVAHILEPIVMEFQGSEPMALGSPTSPKPGAGAQFLPGFLMGDLPAPVTPQPRNFCGNLAGITDVRSPFGGGTPPQPVVPTPKDKCGAPPVRSLYDDLGSSRAGLSPLNSRQLGNLSKVQTPLCGNNLVTPGSGTSVFSPTTIGQHRKITLSPAQVDPFYTQGESLTSDDHLDDTWITVFGFPPASASYILLQFAQYGNILKHVMSNNGNWMHIQYQSKLQAKKALSKDGKIFGEAIMVGVKPCIDKSVMETADRGCGTHFCVFTPPINTLGTPIQSPSTPRTTSMRPLAAAYKASSSDYQVVSDRQTPRKDESLVSKAMEYMFGW</sequence>
<keyword evidence="8 13" id="KW-0906">Nuclear pore complex</keyword>
<dbReference type="STRING" id="75743.A0A401P8Y8"/>
<evidence type="ECO:0000256" key="5">
    <source>
        <dbReference type="ARBA" id="ARBA00022816"/>
    </source>
</evidence>
<keyword evidence="5 13" id="KW-0509">mRNA transport</keyword>
<reference evidence="15 16" key="1">
    <citation type="journal article" date="2018" name="Nat. Ecol. Evol.">
        <title>Shark genomes provide insights into elasmobranch evolution and the origin of vertebrates.</title>
        <authorList>
            <person name="Hara Y"/>
            <person name="Yamaguchi K"/>
            <person name="Onimaru K"/>
            <person name="Kadota M"/>
            <person name="Koyanagi M"/>
            <person name="Keeley SD"/>
            <person name="Tatsumi K"/>
            <person name="Tanaka K"/>
            <person name="Motone F"/>
            <person name="Kageyama Y"/>
            <person name="Nozu R"/>
            <person name="Adachi N"/>
            <person name="Nishimura O"/>
            <person name="Nakagawa R"/>
            <person name="Tanegashima C"/>
            <person name="Kiyatake I"/>
            <person name="Matsumoto R"/>
            <person name="Murakumo K"/>
            <person name="Nishida K"/>
            <person name="Terakita A"/>
            <person name="Kuratani S"/>
            <person name="Sato K"/>
            <person name="Hyodo S Kuraku.S."/>
        </authorList>
    </citation>
    <scope>NUCLEOTIDE SEQUENCE [LARGE SCALE GENOMIC DNA]</scope>
</reference>
<evidence type="ECO:0000256" key="2">
    <source>
        <dbReference type="ARBA" id="ARBA00009454"/>
    </source>
</evidence>
<keyword evidence="9 13" id="KW-0539">Nucleus</keyword>
<dbReference type="GO" id="GO:0044613">
    <property type="term" value="C:nuclear pore central transport channel"/>
    <property type="evidence" value="ECO:0007669"/>
    <property type="project" value="TreeGrafter"/>
</dbReference>
<dbReference type="Pfam" id="PF05172">
    <property type="entry name" value="RRM_Nup35"/>
    <property type="match status" value="1"/>
</dbReference>
<keyword evidence="7" id="KW-0811">Translocation</keyword>
<feature type="non-terminal residue" evidence="15">
    <location>
        <position position="1"/>
    </location>
</feature>
<dbReference type="GO" id="GO:0005543">
    <property type="term" value="F:phospholipid binding"/>
    <property type="evidence" value="ECO:0007669"/>
    <property type="project" value="TreeGrafter"/>
</dbReference>
<dbReference type="GO" id="GO:0006999">
    <property type="term" value="P:nuclear pore organization"/>
    <property type="evidence" value="ECO:0007669"/>
    <property type="project" value="TreeGrafter"/>
</dbReference>
<evidence type="ECO:0000256" key="12">
    <source>
        <dbReference type="ARBA" id="ARBA00030250"/>
    </source>
</evidence>
<evidence type="ECO:0000256" key="4">
    <source>
        <dbReference type="ARBA" id="ARBA00022448"/>
    </source>
</evidence>
<evidence type="ECO:0000256" key="1">
    <source>
        <dbReference type="ARBA" id="ARBA00004567"/>
    </source>
</evidence>
<feature type="domain" description="RRM Nup35-type" evidence="14">
    <location>
        <begin position="193"/>
        <end position="273"/>
    </location>
</feature>
<dbReference type="Proteomes" id="UP000288216">
    <property type="component" value="Unassembled WGS sequence"/>
</dbReference>
<dbReference type="CDD" id="cd12722">
    <property type="entry name" value="RRM_Nup53"/>
    <property type="match status" value="1"/>
</dbReference>
<dbReference type="EMBL" id="BFAA01006021">
    <property type="protein sequence ID" value="GCB69621.1"/>
    <property type="molecule type" value="Genomic_DNA"/>
</dbReference>
<accession>A0A401P8Y8</accession>
<keyword evidence="6" id="KW-0653">Protein transport</keyword>
<evidence type="ECO:0000256" key="3">
    <source>
        <dbReference type="ARBA" id="ARBA00016439"/>
    </source>
</evidence>
<dbReference type="GO" id="GO:0003676">
    <property type="term" value="F:nucleic acid binding"/>
    <property type="evidence" value="ECO:0007669"/>
    <property type="project" value="InterPro"/>
</dbReference>
<dbReference type="InterPro" id="IPR035979">
    <property type="entry name" value="RBD_domain_sf"/>
</dbReference>
<dbReference type="AlphaFoldDB" id="A0A401P8Y8"/>
<dbReference type="PANTHER" id="PTHR21527">
    <property type="entry name" value="NUCLEOPORIN NUP35"/>
    <property type="match status" value="1"/>
</dbReference>
<keyword evidence="16" id="KW-1185">Reference proteome</keyword>
<evidence type="ECO:0000256" key="6">
    <source>
        <dbReference type="ARBA" id="ARBA00022927"/>
    </source>
</evidence>
<organism evidence="15 16">
    <name type="scientific">Scyliorhinus torazame</name>
    <name type="common">Cloudy catshark</name>
    <name type="synonym">Catulus torazame</name>
    <dbReference type="NCBI Taxonomy" id="75743"/>
    <lineage>
        <taxon>Eukaryota</taxon>
        <taxon>Metazoa</taxon>
        <taxon>Chordata</taxon>
        <taxon>Craniata</taxon>
        <taxon>Vertebrata</taxon>
        <taxon>Chondrichthyes</taxon>
        <taxon>Elasmobranchii</taxon>
        <taxon>Galeomorphii</taxon>
        <taxon>Galeoidea</taxon>
        <taxon>Carcharhiniformes</taxon>
        <taxon>Scyliorhinidae</taxon>
        <taxon>Scyliorhinus</taxon>
    </lineage>
</organism>
<evidence type="ECO:0000313" key="15">
    <source>
        <dbReference type="EMBL" id="GCB69621.1"/>
    </source>
</evidence>
<dbReference type="GO" id="GO:0031965">
    <property type="term" value="C:nuclear membrane"/>
    <property type="evidence" value="ECO:0007669"/>
    <property type="project" value="InterPro"/>
</dbReference>
<proteinExistence type="inferred from homology"/>
<dbReference type="GO" id="GO:0017056">
    <property type="term" value="F:structural constituent of nuclear pore"/>
    <property type="evidence" value="ECO:0007669"/>
    <property type="project" value="InterPro"/>
</dbReference>
<gene>
    <name evidence="15" type="ORF">scyTo_0012457</name>
</gene>
<evidence type="ECO:0000256" key="11">
    <source>
        <dbReference type="ARBA" id="ARBA00030113"/>
    </source>
</evidence>
<dbReference type="GO" id="GO:0051028">
    <property type="term" value="P:mRNA transport"/>
    <property type="evidence" value="ECO:0007669"/>
    <property type="project" value="UniProtKB-UniRule"/>
</dbReference>
<evidence type="ECO:0000256" key="13">
    <source>
        <dbReference type="PROSITE-ProRule" id="PRU00804"/>
    </source>
</evidence>
<keyword evidence="4 13" id="KW-0813">Transport</keyword>
<evidence type="ECO:0000256" key="8">
    <source>
        <dbReference type="ARBA" id="ARBA00023132"/>
    </source>
</evidence>
<dbReference type="FunFam" id="3.30.70.330:FF:000095">
    <property type="entry name" value="Putative Nucleoporin NUP53"/>
    <property type="match status" value="1"/>
</dbReference>